<reference evidence="1" key="2">
    <citation type="journal article" date="2015" name="Fish Shellfish Immunol.">
        <title>Early steps in the European eel (Anguilla anguilla)-Vibrio vulnificus interaction in the gills: Role of the RtxA13 toxin.</title>
        <authorList>
            <person name="Callol A."/>
            <person name="Pajuelo D."/>
            <person name="Ebbesson L."/>
            <person name="Teles M."/>
            <person name="MacKenzie S."/>
            <person name="Amaro C."/>
        </authorList>
    </citation>
    <scope>NUCLEOTIDE SEQUENCE</scope>
</reference>
<dbReference type="EMBL" id="GBXM01102706">
    <property type="protein sequence ID" value="JAH05871.1"/>
    <property type="molecule type" value="Transcribed_RNA"/>
</dbReference>
<accession>A0A0E9PML7</accession>
<name>A0A0E9PML7_ANGAN</name>
<evidence type="ECO:0000313" key="1">
    <source>
        <dbReference type="EMBL" id="JAH05871.1"/>
    </source>
</evidence>
<organism evidence="1">
    <name type="scientific">Anguilla anguilla</name>
    <name type="common">European freshwater eel</name>
    <name type="synonym">Muraena anguilla</name>
    <dbReference type="NCBI Taxonomy" id="7936"/>
    <lineage>
        <taxon>Eukaryota</taxon>
        <taxon>Metazoa</taxon>
        <taxon>Chordata</taxon>
        <taxon>Craniata</taxon>
        <taxon>Vertebrata</taxon>
        <taxon>Euteleostomi</taxon>
        <taxon>Actinopterygii</taxon>
        <taxon>Neopterygii</taxon>
        <taxon>Teleostei</taxon>
        <taxon>Anguilliformes</taxon>
        <taxon>Anguillidae</taxon>
        <taxon>Anguilla</taxon>
    </lineage>
</organism>
<sequence length="50" mass="5813">MIWLVGRPNYVRKKSFSLTKNICSLEYTVSPKPKVSDQEPESTLTISRHF</sequence>
<dbReference type="AlphaFoldDB" id="A0A0E9PML7"/>
<proteinExistence type="predicted"/>
<protein>
    <submittedName>
        <fullName evidence="1">Uncharacterized protein</fullName>
    </submittedName>
</protein>
<reference evidence="1" key="1">
    <citation type="submission" date="2014-11" db="EMBL/GenBank/DDBJ databases">
        <authorList>
            <person name="Amaro Gonzalez C."/>
        </authorList>
    </citation>
    <scope>NUCLEOTIDE SEQUENCE</scope>
</reference>